<feature type="region of interest" description="Disordered" evidence="1">
    <location>
        <begin position="454"/>
        <end position="479"/>
    </location>
</feature>
<dbReference type="InterPro" id="IPR045851">
    <property type="entry name" value="AMP-bd_C_sf"/>
</dbReference>
<evidence type="ECO:0000259" key="2">
    <source>
        <dbReference type="Pfam" id="PF00501"/>
    </source>
</evidence>
<dbReference type="RefSeq" id="WP_109774573.1">
    <property type="nucleotide sequence ID" value="NZ_QGDQ01000012.1"/>
</dbReference>
<evidence type="ECO:0000256" key="1">
    <source>
        <dbReference type="SAM" id="MobiDB-lite"/>
    </source>
</evidence>
<evidence type="ECO:0000313" key="5">
    <source>
        <dbReference type="Proteomes" id="UP000245469"/>
    </source>
</evidence>
<dbReference type="Pfam" id="PF14535">
    <property type="entry name" value="AMP-binding_C_2"/>
    <property type="match status" value="1"/>
</dbReference>
<dbReference type="Gene3D" id="3.30.300.30">
    <property type="match status" value="1"/>
</dbReference>
<evidence type="ECO:0000259" key="3">
    <source>
        <dbReference type="Pfam" id="PF14535"/>
    </source>
</evidence>
<name>A0A316A9L8_9ACTN</name>
<sequence length="479" mass="52523">MAERDFWNPKTETLPREDLKALQLVKLRRTAEWAAARSPFYQRTFAAAGFSPEQLRSWDDINRIPFLTREQWMESQVEHAPYGELPVTGPVNAIRVHTTSGTSGRMPLRALDSRKDWSWSAEMWCYGLWGMGVRPHDVGYVAFGYGSFIGFWGLHNGLEKLGALTVPGGAQTTANRVKQIIDFGVTVVASTPTYALRLAAEAKALGIDLPGSAVHTVVLSGEPAGSIKETKELIEREWGAKAYDTAGMTEVSTIFMFEPAEQPGGCHIIEDHFIEQVIDPETGREVPYGERGERVCTSFGRSTTPLLRYRTADLVVKVPAAGRVRSGRTWDLYEGGIIGRVDDMLLVRGTNVYPGAIEGVVRQHDGIEEFQIRVERRGIRDEVVLLVETDPTIGEAAWDALAARLGSDLAEAHEGLRFILERAATGALPRFELKAKRLVDARPAPTFLKTTTAAAAALPEPTPPSSSPESSLSSVPTPA</sequence>
<feature type="domain" description="AMP-dependent ligase C-terminal" evidence="3">
    <location>
        <begin position="349"/>
        <end position="442"/>
    </location>
</feature>
<dbReference type="GO" id="GO:0016874">
    <property type="term" value="F:ligase activity"/>
    <property type="evidence" value="ECO:0007669"/>
    <property type="project" value="UniProtKB-KW"/>
</dbReference>
<dbReference type="OrthoDB" id="580775at2"/>
<evidence type="ECO:0000313" key="4">
    <source>
        <dbReference type="EMBL" id="PWJ53564.1"/>
    </source>
</evidence>
<dbReference type="PANTHER" id="PTHR43845:SF1">
    <property type="entry name" value="BLR5969 PROTEIN"/>
    <property type="match status" value="1"/>
</dbReference>
<comment type="caution">
    <text evidence="4">The sequence shown here is derived from an EMBL/GenBank/DDBJ whole genome shotgun (WGS) entry which is preliminary data.</text>
</comment>
<dbReference type="Gene3D" id="3.40.50.12780">
    <property type="entry name" value="N-terminal domain of ligase-like"/>
    <property type="match status" value="1"/>
</dbReference>
<dbReference type="InterPro" id="IPR042099">
    <property type="entry name" value="ANL_N_sf"/>
</dbReference>
<feature type="domain" description="AMP-dependent synthetase/ligase" evidence="2">
    <location>
        <begin position="115"/>
        <end position="293"/>
    </location>
</feature>
<dbReference type="EMBL" id="QGDQ01000012">
    <property type="protein sequence ID" value="PWJ53564.1"/>
    <property type="molecule type" value="Genomic_DNA"/>
</dbReference>
<protein>
    <submittedName>
        <fullName evidence="4">Phenylacetate-CoA ligase</fullName>
    </submittedName>
</protein>
<accession>A0A316A9L8</accession>
<dbReference type="PANTHER" id="PTHR43845">
    <property type="entry name" value="BLR5969 PROTEIN"/>
    <property type="match status" value="1"/>
</dbReference>
<proteinExistence type="predicted"/>
<dbReference type="Proteomes" id="UP000245469">
    <property type="component" value="Unassembled WGS sequence"/>
</dbReference>
<gene>
    <name evidence="4" type="ORF">BXY45_112138</name>
</gene>
<keyword evidence="4" id="KW-0436">Ligase</keyword>
<organism evidence="4 5">
    <name type="scientific">Quadrisphaera granulorum</name>
    <dbReference type="NCBI Taxonomy" id="317664"/>
    <lineage>
        <taxon>Bacteria</taxon>
        <taxon>Bacillati</taxon>
        <taxon>Actinomycetota</taxon>
        <taxon>Actinomycetes</taxon>
        <taxon>Kineosporiales</taxon>
        <taxon>Kineosporiaceae</taxon>
        <taxon>Quadrisphaera</taxon>
    </lineage>
</organism>
<keyword evidence="5" id="KW-1185">Reference proteome</keyword>
<reference evidence="4 5" key="1">
    <citation type="submission" date="2018-03" db="EMBL/GenBank/DDBJ databases">
        <title>Genomic Encyclopedia of Archaeal and Bacterial Type Strains, Phase II (KMG-II): from individual species to whole genera.</title>
        <authorList>
            <person name="Goeker M."/>
        </authorList>
    </citation>
    <scope>NUCLEOTIDE SEQUENCE [LARGE SCALE GENOMIC DNA]</scope>
    <source>
        <strain evidence="4 5">DSM 44889</strain>
    </source>
</reference>
<dbReference type="InterPro" id="IPR000873">
    <property type="entry name" value="AMP-dep_synth/lig_dom"/>
</dbReference>
<feature type="compositionally biased region" description="Low complexity" evidence="1">
    <location>
        <begin position="467"/>
        <end position="479"/>
    </location>
</feature>
<dbReference type="SUPFAM" id="SSF56801">
    <property type="entry name" value="Acetyl-CoA synthetase-like"/>
    <property type="match status" value="1"/>
</dbReference>
<dbReference type="InterPro" id="IPR028154">
    <property type="entry name" value="AMP-dep_Lig_C"/>
</dbReference>
<dbReference type="Pfam" id="PF00501">
    <property type="entry name" value="AMP-binding"/>
    <property type="match status" value="1"/>
</dbReference>
<dbReference type="AlphaFoldDB" id="A0A316A9L8"/>